<keyword evidence="2" id="KW-0611">Plant defense</keyword>
<reference evidence="5" key="1">
    <citation type="submission" date="2018-02" db="EMBL/GenBank/DDBJ databases">
        <authorList>
            <person name="Cohen D.B."/>
            <person name="Kent A.D."/>
        </authorList>
    </citation>
    <scope>NUCLEOTIDE SEQUENCE</scope>
</reference>
<proteinExistence type="inferred from homology"/>
<dbReference type="InterPro" id="IPR057135">
    <property type="entry name" value="At4g27190-like_LRR"/>
</dbReference>
<dbReference type="SUPFAM" id="SSF52540">
    <property type="entry name" value="P-loop containing nucleoside triphosphate hydrolases"/>
    <property type="match status" value="1"/>
</dbReference>
<dbReference type="InterPro" id="IPR050905">
    <property type="entry name" value="Plant_NBS-LRR"/>
</dbReference>
<feature type="domain" description="Disease resistance protein At4g27190-like leucine-rich repeats" evidence="4">
    <location>
        <begin position="473"/>
        <end position="547"/>
    </location>
</feature>
<evidence type="ECO:0000256" key="1">
    <source>
        <dbReference type="ARBA" id="ARBA00008894"/>
    </source>
</evidence>
<dbReference type="Pfam" id="PF00931">
    <property type="entry name" value="NB-ARC"/>
    <property type="match status" value="1"/>
</dbReference>
<evidence type="ECO:0000256" key="2">
    <source>
        <dbReference type="ARBA" id="ARBA00022821"/>
    </source>
</evidence>
<dbReference type="Pfam" id="PF23247">
    <property type="entry name" value="LRR_RPS2"/>
    <property type="match status" value="1"/>
</dbReference>
<dbReference type="InterPro" id="IPR027417">
    <property type="entry name" value="P-loop_NTPase"/>
</dbReference>
<dbReference type="InterPro" id="IPR002182">
    <property type="entry name" value="NB-ARC"/>
</dbReference>
<dbReference type="InterPro" id="IPR032675">
    <property type="entry name" value="LRR_dom_sf"/>
</dbReference>
<gene>
    <name evidence="5" type="ORF">FSB_LOCUS26707</name>
</gene>
<dbReference type="Gene3D" id="3.40.50.300">
    <property type="entry name" value="P-loop containing nucleotide triphosphate hydrolases"/>
    <property type="match status" value="1"/>
</dbReference>
<dbReference type="Gene3D" id="3.80.10.10">
    <property type="entry name" value="Ribonuclease Inhibitor"/>
    <property type="match status" value="1"/>
</dbReference>
<sequence length="664" mass="75461">MEAHAAISIGAKSWRIHGGANQTTENVDEISQGLQRFIDEDVKADKKCLGGWCQDLKSCYCLGRKAEKKTQEIDAEKRKDLVIALEVEQWVQMVDNISQGLQRFIDEDKMCLDLKSRYSLRKTTMAKEVAKRAKDDKLFDEVVMAVVSQNQDLRKIQGQIADMLGLELKKESEAGRADQLKSRLMLSKSVLVILDDVWDVLQFRGEEHGFLVGCDDKMEEWPEKDTYGNYVAISLFSREMKKHPDGLECPKLELLQLSCGKDTPQMLPANMFQGMKELKKDVSAIGALGKLEMLSFLGSKIKELPREIGNLGHLKLLDLSECSTLERIPYGLLSSLSRLEELYMGGVVVKWEPLEGNGEGNASLAELNSLSHHLMALEIIIPSIKLLPKDLHFKNQMIKFHIVIARGLVQLQELKISSCDNLEEIFSKEGEDEKEVDMIQVSKVARMETNELTKDKMTDNQDTGSFPESRPISSKLFSSKTILWSPNLENLDIYHVDLLEVVFDLEGLKVDNDRQTITTLAQLKILTLRLNYDLTDVWKNVPRGIQDIVQRDGEEEAADFALFPKVSSFIVDELPNLVTFCKEAYSLEWSSMREIKIFQCNKFKKLVQKFGDQCNDSPGFLRRCLKCVPHSRNYGPMVESNRGHQQQIPWKLLGGEQRGYTSDK</sequence>
<dbReference type="SUPFAM" id="SSF52058">
    <property type="entry name" value="L domain-like"/>
    <property type="match status" value="1"/>
</dbReference>
<evidence type="ECO:0000259" key="4">
    <source>
        <dbReference type="Pfam" id="PF23247"/>
    </source>
</evidence>
<dbReference type="GO" id="GO:0043531">
    <property type="term" value="F:ADP binding"/>
    <property type="evidence" value="ECO:0007669"/>
    <property type="project" value="InterPro"/>
</dbReference>
<name>A0A2N9GH07_FAGSY</name>
<dbReference type="PANTHER" id="PTHR33463:SF198">
    <property type="entry name" value="RPP4C3"/>
    <property type="match status" value="1"/>
</dbReference>
<organism evidence="5">
    <name type="scientific">Fagus sylvatica</name>
    <name type="common">Beechnut</name>
    <dbReference type="NCBI Taxonomy" id="28930"/>
    <lineage>
        <taxon>Eukaryota</taxon>
        <taxon>Viridiplantae</taxon>
        <taxon>Streptophyta</taxon>
        <taxon>Embryophyta</taxon>
        <taxon>Tracheophyta</taxon>
        <taxon>Spermatophyta</taxon>
        <taxon>Magnoliopsida</taxon>
        <taxon>eudicotyledons</taxon>
        <taxon>Gunneridae</taxon>
        <taxon>Pentapetalae</taxon>
        <taxon>rosids</taxon>
        <taxon>fabids</taxon>
        <taxon>Fagales</taxon>
        <taxon>Fagaceae</taxon>
        <taxon>Fagus</taxon>
    </lineage>
</organism>
<dbReference type="AlphaFoldDB" id="A0A2N9GH07"/>
<dbReference type="EMBL" id="OIVN01001903">
    <property type="protein sequence ID" value="SPC98825.1"/>
    <property type="molecule type" value="Genomic_DNA"/>
</dbReference>
<feature type="domain" description="NB-ARC" evidence="3">
    <location>
        <begin position="92"/>
        <end position="200"/>
    </location>
</feature>
<evidence type="ECO:0000259" key="3">
    <source>
        <dbReference type="Pfam" id="PF00931"/>
    </source>
</evidence>
<dbReference type="PANTHER" id="PTHR33463">
    <property type="entry name" value="NB-ARC DOMAIN-CONTAINING PROTEIN-RELATED"/>
    <property type="match status" value="1"/>
</dbReference>
<comment type="similarity">
    <text evidence="1">Belongs to the disease resistance NB-LRR family.</text>
</comment>
<evidence type="ECO:0000313" key="5">
    <source>
        <dbReference type="EMBL" id="SPC98825.1"/>
    </source>
</evidence>
<accession>A0A2N9GH07</accession>
<protein>
    <submittedName>
        <fullName evidence="5">Uncharacterized protein</fullName>
    </submittedName>
</protein>